<proteinExistence type="predicted"/>
<dbReference type="Pfam" id="PF13088">
    <property type="entry name" value="BNR_2"/>
    <property type="match status" value="1"/>
</dbReference>
<name>A0A061QM17_9CHLO</name>
<feature type="transmembrane region" description="Helical" evidence="2">
    <location>
        <begin position="36"/>
        <end position="58"/>
    </location>
</feature>
<dbReference type="PANTHER" id="PTHR43752">
    <property type="entry name" value="BNR/ASP-BOX REPEAT FAMILY PROTEIN"/>
    <property type="match status" value="1"/>
</dbReference>
<sequence>MFGRSNCAEKSLTTCLTIRKSKGHVLSSDEQRNPEICSLFFVRLISAGIFLTVLLFVLCRYPQEKAKGVTTFDGIFLPLADDRHPSYVASYFLISPSPQERSRGRRTVHWVSAVEGEDNGSLVAAWVSASWEGRPDAAIHVAHFSATERRWSEPQQVAPNSTAAPASGRGSPPRRGSLWHPALCWVPTEGRRRLLLLFKRGSSAVDWEGMQSASDDGGVTWSPPAPMRFSGPAGVGAFHRCHTVPGNGGTTVVAASSLANLGSQGVHIEYSTDGGESWARTATVPFPKGVLSKPSLFPGPDGGLRLLAQNRPFHPRPAFAKVHAAISVGSGNGTSWTVARELDSLPMADSPLDALRLADGRLMAVYNHGNAPGFRDRNLLVVALSHDGGEHWMAALAVDHDSQKLGRELANPSIAQTSDGLVHILYVHSSARTAPGPMTGRENLRHVVLNPTHLRAPESGKGTHNPANARGKRDQTMASHGGLVDLADPLTKQGAAASAESLAGAGLPAGVARLQAAVWNRTTKGNHRKGPLGKAAGKAVSELTPRQIRQKRREQRRKEIEWTRRAIRVMADRANSAVDSWLAKPTDHLGYQSAEHARLDSKPVIYDEDITEFDNSNAGAGTEG</sequence>
<feature type="region of interest" description="Disordered" evidence="1">
    <location>
        <begin position="454"/>
        <end position="474"/>
    </location>
</feature>
<gene>
    <name evidence="4" type="ORF">TSPGSL018_31317</name>
</gene>
<dbReference type="PANTHER" id="PTHR43752:SF2">
    <property type="entry name" value="BNR_ASP-BOX REPEAT FAMILY PROTEIN"/>
    <property type="match status" value="1"/>
</dbReference>
<protein>
    <submittedName>
        <fullName evidence="4">Bnr asp-box repeat domain protein</fullName>
    </submittedName>
</protein>
<evidence type="ECO:0000259" key="3">
    <source>
        <dbReference type="Pfam" id="PF13088"/>
    </source>
</evidence>
<organism evidence="4">
    <name type="scientific">Tetraselmis sp. GSL018</name>
    <dbReference type="NCBI Taxonomy" id="582737"/>
    <lineage>
        <taxon>Eukaryota</taxon>
        <taxon>Viridiplantae</taxon>
        <taxon>Chlorophyta</taxon>
        <taxon>core chlorophytes</taxon>
        <taxon>Chlorodendrophyceae</taxon>
        <taxon>Chlorodendrales</taxon>
        <taxon>Chlorodendraceae</taxon>
        <taxon>Tetraselmis</taxon>
    </lineage>
</organism>
<feature type="domain" description="Sialidase" evidence="3">
    <location>
        <begin position="120"/>
        <end position="424"/>
    </location>
</feature>
<evidence type="ECO:0000313" key="4">
    <source>
        <dbReference type="EMBL" id="JAC59475.1"/>
    </source>
</evidence>
<keyword evidence="2" id="KW-1133">Transmembrane helix</keyword>
<dbReference type="CDD" id="cd15482">
    <property type="entry name" value="Sialidase_non-viral"/>
    <property type="match status" value="1"/>
</dbReference>
<dbReference type="EMBL" id="GBEZ01027892">
    <property type="protein sequence ID" value="JAC59475.1"/>
    <property type="molecule type" value="Transcribed_RNA"/>
</dbReference>
<keyword evidence="2" id="KW-0812">Transmembrane</keyword>
<feature type="region of interest" description="Disordered" evidence="1">
    <location>
        <begin position="150"/>
        <end position="175"/>
    </location>
</feature>
<dbReference type="InterPro" id="IPR036278">
    <property type="entry name" value="Sialidase_sf"/>
</dbReference>
<dbReference type="AlphaFoldDB" id="A0A061QM17"/>
<reference evidence="4" key="1">
    <citation type="submission" date="2014-05" db="EMBL/GenBank/DDBJ databases">
        <title>The transcriptome of the halophilic microalga Tetraselmis sp. GSL018 isolated from the Great Salt Lake, Utah.</title>
        <authorList>
            <person name="Jinkerson R.E."/>
            <person name="D'Adamo S."/>
            <person name="Posewitz M.C."/>
        </authorList>
    </citation>
    <scope>NUCLEOTIDE SEQUENCE</scope>
    <source>
        <strain evidence="4">GSL018</strain>
    </source>
</reference>
<feature type="compositionally biased region" description="Polar residues" evidence="1">
    <location>
        <begin position="153"/>
        <end position="164"/>
    </location>
</feature>
<evidence type="ECO:0000256" key="1">
    <source>
        <dbReference type="SAM" id="MobiDB-lite"/>
    </source>
</evidence>
<feature type="region of interest" description="Disordered" evidence="1">
    <location>
        <begin position="524"/>
        <end position="558"/>
    </location>
</feature>
<accession>A0A061QM17</accession>
<keyword evidence="2" id="KW-0472">Membrane</keyword>
<dbReference type="Gene3D" id="2.120.10.10">
    <property type="match status" value="1"/>
</dbReference>
<dbReference type="SUPFAM" id="SSF50939">
    <property type="entry name" value="Sialidases"/>
    <property type="match status" value="1"/>
</dbReference>
<dbReference type="InterPro" id="IPR011040">
    <property type="entry name" value="Sialidase"/>
</dbReference>
<evidence type="ECO:0000256" key="2">
    <source>
        <dbReference type="SAM" id="Phobius"/>
    </source>
</evidence>